<dbReference type="AlphaFoldDB" id="A0A5C1QB47"/>
<reference evidence="6 7" key="1">
    <citation type="submission" date="2019-02" db="EMBL/GenBank/DDBJ databases">
        <authorList>
            <person name="Fomenkov A."/>
            <person name="Dubinina G."/>
            <person name="Grabovich M."/>
            <person name="Vincze T."/>
            <person name="Roberts R.J."/>
        </authorList>
    </citation>
    <scope>NUCLEOTIDE SEQUENCE [LARGE SCALE GENOMIC DNA]</scope>
    <source>
        <strain evidence="6 7">P</strain>
    </source>
</reference>
<evidence type="ECO:0000256" key="5">
    <source>
        <dbReference type="ARBA" id="ARBA00022801"/>
    </source>
</evidence>
<keyword evidence="7" id="KW-1185">Reference proteome</keyword>
<dbReference type="KEGG" id="sper:EW093_01240"/>
<dbReference type="RefSeq" id="WP_149566641.1">
    <property type="nucleotide sequence ID" value="NZ_CP035807.1"/>
</dbReference>
<keyword evidence="4" id="KW-0547">Nucleotide-binding</keyword>
<dbReference type="InterPro" id="IPR008201">
    <property type="entry name" value="HepT-like"/>
</dbReference>
<dbReference type="PANTHER" id="PTHR34139">
    <property type="entry name" value="UPF0331 PROTEIN MJ0127"/>
    <property type="match status" value="1"/>
</dbReference>
<dbReference type="GO" id="GO:0110001">
    <property type="term" value="C:toxin-antitoxin complex"/>
    <property type="evidence" value="ECO:0007669"/>
    <property type="project" value="InterPro"/>
</dbReference>
<keyword evidence="5" id="KW-0378">Hydrolase</keyword>
<accession>A0A5C1QB47</accession>
<evidence type="ECO:0000313" key="6">
    <source>
        <dbReference type="EMBL" id="QEN03382.1"/>
    </source>
</evidence>
<dbReference type="Pfam" id="PF01934">
    <property type="entry name" value="HepT-like"/>
    <property type="match status" value="1"/>
</dbReference>
<evidence type="ECO:0000256" key="1">
    <source>
        <dbReference type="ARBA" id="ARBA00022553"/>
    </source>
</evidence>
<proteinExistence type="predicted"/>
<keyword evidence="1" id="KW-0597">Phosphoprotein</keyword>
<name>A0A5C1QB47_9SPIO</name>
<evidence type="ECO:0000313" key="7">
    <source>
        <dbReference type="Proteomes" id="UP000323824"/>
    </source>
</evidence>
<reference evidence="6 7" key="2">
    <citation type="submission" date="2019-09" db="EMBL/GenBank/DDBJ databases">
        <title>Complete Genome Sequence and Methylome Analysis of free living Spirochaetas.</title>
        <authorList>
            <person name="Leshcheva N."/>
            <person name="Mikheeva N."/>
        </authorList>
    </citation>
    <scope>NUCLEOTIDE SEQUENCE [LARGE SCALE GENOMIC DNA]</scope>
    <source>
        <strain evidence="6 7">P</strain>
    </source>
</reference>
<evidence type="ECO:0000256" key="4">
    <source>
        <dbReference type="ARBA" id="ARBA00022741"/>
    </source>
</evidence>
<dbReference type="EMBL" id="CP035807">
    <property type="protein sequence ID" value="QEN03382.1"/>
    <property type="molecule type" value="Genomic_DNA"/>
</dbReference>
<dbReference type="GO" id="GO:0000166">
    <property type="term" value="F:nucleotide binding"/>
    <property type="evidence" value="ECO:0007669"/>
    <property type="project" value="UniProtKB-KW"/>
</dbReference>
<dbReference type="Proteomes" id="UP000323824">
    <property type="component" value="Chromosome"/>
</dbReference>
<evidence type="ECO:0000256" key="2">
    <source>
        <dbReference type="ARBA" id="ARBA00022649"/>
    </source>
</evidence>
<dbReference type="PANTHER" id="PTHR34139:SF1">
    <property type="entry name" value="RNASE MJ1380-RELATED"/>
    <property type="match status" value="1"/>
</dbReference>
<dbReference type="InterPro" id="IPR051813">
    <property type="entry name" value="HepT_RNase_toxin"/>
</dbReference>
<keyword evidence="3" id="KW-0540">Nuclease</keyword>
<keyword evidence="2" id="KW-1277">Toxin-antitoxin system</keyword>
<dbReference type="GO" id="GO:0016787">
    <property type="term" value="F:hydrolase activity"/>
    <property type="evidence" value="ECO:0007669"/>
    <property type="project" value="UniProtKB-KW"/>
</dbReference>
<dbReference type="GO" id="GO:0004540">
    <property type="term" value="F:RNA nuclease activity"/>
    <property type="evidence" value="ECO:0007669"/>
    <property type="project" value="InterPro"/>
</dbReference>
<sequence length="94" mass="10858">MQYTQEFTKGLSIEDFKSDDKTQFAVIRCLEIIGEASKRIPDDFRESNSSIPWKAMAGIRDRLIHGYDVVDYEIIWTTVTRTIPKLITSICELV</sequence>
<gene>
    <name evidence="6" type="ORF">EW093_01240</name>
</gene>
<protein>
    <submittedName>
        <fullName evidence="6">DUF86 domain-containing protein</fullName>
    </submittedName>
</protein>
<organism evidence="6 7">
    <name type="scientific">Thiospirochaeta perfilievii</name>
    <dbReference type="NCBI Taxonomy" id="252967"/>
    <lineage>
        <taxon>Bacteria</taxon>
        <taxon>Pseudomonadati</taxon>
        <taxon>Spirochaetota</taxon>
        <taxon>Spirochaetia</taxon>
        <taxon>Spirochaetales</taxon>
        <taxon>Spirochaetaceae</taxon>
        <taxon>Thiospirochaeta</taxon>
    </lineage>
</organism>
<evidence type="ECO:0000256" key="3">
    <source>
        <dbReference type="ARBA" id="ARBA00022722"/>
    </source>
</evidence>
<dbReference type="OrthoDB" id="9810538at2"/>